<dbReference type="AlphaFoldDB" id="A0A081D2H5"/>
<accession>A0A081D2H5</accession>
<evidence type="ECO:0000313" key="1">
    <source>
        <dbReference type="EMBL" id="GAK73121.1"/>
    </source>
</evidence>
<name>A0A081D2H5_9HYPH</name>
<protein>
    <submittedName>
        <fullName evidence="1">Uncharacterized protein</fullName>
    </submittedName>
</protein>
<proteinExistence type="predicted"/>
<evidence type="ECO:0000313" key="2">
    <source>
        <dbReference type="Proteomes" id="UP000028701"/>
    </source>
</evidence>
<dbReference type="RefSeq" id="WP_165572267.1">
    <property type="nucleotide sequence ID" value="NZ_BBJU01000031.1"/>
</dbReference>
<comment type="caution">
    <text evidence="1">The sequence shown here is derived from an EMBL/GenBank/DDBJ whole genome shotgun (WGS) entry which is preliminary data.</text>
</comment>
<sequence>MTTYDHIQELRAELRNAVYQDERQWILKELAAAERLLAEEEAAYEAMVLAEPPE</sequence>
<reference evidence="1 2" key="1">
    <citation type="submission" date="2014-08" db="EMBL/GenBank/DDBJ databases">
        <title>Whole genome shotgun sequence of Rhizobium rubi NBRC 13261.</title>
        <authorList>
            <person name="Katano-Makiyama Y."/>
            <person name="Hosoyama A."/>
            <person name="Hashimoto M."/>
            <person name="Hosoyama Y."/>
            <person name="Noguchi M."/>
            <person name="Tsuchikane K."/>
            <person name="Uohara A."/>
            <person name="Ohji S."/>
            <person name="Ichikawa N."/>
            <person name="Kimura A."/>
            <person name="Yamazoe A."/>
            <person name="Fujita N."/>
        </authorList>
    </citation>
    <scope>NUCLEOTIDE SEQUENCE [LARGE SCALE GENOMIC DNA]</scope>
    <source>
        <strain evidence="1 2">NBRC 13261</strain>
    </source>
</reference>
<gene>
    <name evidence="1" type="ORF">RRU01S_31_00550</name>
</gene>
<dbReference type="Proteomes" id="UP000028701">
    <property type="component" value="Unassembled WGS sequence"/>
</dbReference>
<organism evidence="1 2">
    <name type="scientific">Agrobacterium rubi TR3 = NBRC 13261</name>
    <dbReference type="NCBI Taxonomy" id="1368415"/>
    <lineage>
        <taxon>Bacteria</taxon>
        <taxon>Pseudomonadati</taxon>
        <taxon>Pseudomonadota</taxon>
        <taxon>Alphaproteobacteria</taxon>
        <taxon>Hyphomicrobiales</taxon>
        <taxon>Rhizobiaceae</taxon>
        <taxon>Rhizobium/Agrobacterium group</taxon>
        <taxon>Agrobacterium</taxon>
    </lineage>
</organism>
<dbReference type="EMBL" id="BBJU01000031">
    <property type="protein sequence ID" value="GAK73121.1"/>
    <property type="molecule type" value="Genomic_DNA"/>
</dbReference>